<dbReference type="InterPro" id="IPR009057">
    <property type="entry name" value="Homeodomain-like_sf"/>
</dbReference>
<dbReference type="PROSITE" id="PS50045">
    <property type="entry name" value="SIGMA54_INTERACT_4"/>
    <property type="match status" value="1"/>
</dbReference>
<proteinExistence type="predicted"/>
<evidence type="ECO:0000256" key="6">
    <source>
        <dbReference type="ARBA" id="ARBA00023012"/>
    </source>
</evidence>
<evidence type="ECO:0000259" key="13">
    <source>
        <dbReference type="PROSITE" id="PS50045"/>
    </source>
</evidence>
<evidence type="ECO:0000259" key="14">
    <source>
        <dbReference type="PROSITE" id="PS50110"/>
    </source>
</evidence>
<evidence type="ECO:0000256" key="9">
    <source>
        <dbReference type="ARBA" id="ARBA00023159"/>
    </source>
</evidence>
<dbReference type="GO" id="GO:0005737">
    <property type="term" value="C:cytoplasm"/>
    <property type="evidence" value="ECO:0007669"/>
    <property type="project" value="UniProtKB-SubCell"/>
</dbReference>
<dbReference type="InterPro" id="IPR002197">
    <property type="entry name" value="HTH_Fis"/>
</dbReference>
<dbReference type="Proteomes" id="UP000199400">
    <property type="component" value="Unassembled WGS sequence"/>
</dbReference>
<evidence type="ECO:0000256" key="7">
    <source>
        <dbReference type="ARBA" id="ARBA00023015"/>
    </source>
</evidence>
<feature type="domain" description="Sigma-54 factor interaction" evidence="13">
    <location>
        <begin position="152"/>
        <end position="381"/>
    </location>
</feature>
<dbReference type="PROSITE" id="PS50110">
    <property type="entry name" value="RESPONSE_REGULATORY"/>
    <property type="match status" value="1"/>
</dbReference>
<dbReference type="Gene3D" id="1.10.8.60">
    <property type="match status" value="1"/>
</dbReference>
<dbReference type="RefSeq" id="WP_096328123.1">
    <property type="nucleotide sequence ID" value="NZ_FOMX01000032.1"/>
</dbReference>
<dbReference type="PANTHER" id="PTHR32071:SF117">
    <property type="entry name" value="PTS-DEPENDENT DIHYDROXYACETONE KINASE OPERON REGULATORY PROTEIN-RELATED"/>
    <property type="match status" value="1"/>
</dbReference>
<evidence type="ECO:0000256" key="5">
    <source>
        <dbReference type="ARBA" id="ARBA00022840"/>
    </source>
</evidence>
<dbReference type="FunFam" id="3.40.50.300:FF:000006">
    <property type="entry name" value="DNA-binding transcriptional regulator NtrC"/>
    <property type="match status" value="1"/>
</dbReference>
<feature type="domain" description="Response regulatory" evidence="14">
    <location>
        <begin position="7"/>
        <end position="124"/>
    </location>
</feature>
<dbReference type="InterPro" id="IPR001789">
    <property type="entry name" value="Sig_transdc_resp-reg_receiver"/>
</dbReference>
<name>A0A1I2GFP0_9BACT</name>
<dbReference type="GO" id="GO:0043565">
    <property type="term" value="F:sequence-specific DNA binding"/>
    <property type="evidence" value="ECO:0007669"/>
    <property type="project" value="InterPro"/>
</dbReference>
<keyword evidence="16" id="KW-1185">Reference proteome</keyword>
<dbReference type="GO" id="GO:0006355">
    <property type="term" value="P:regulation of DNA-templated transcription"/>
    <property type="evidence" value="ECO:0007669"/>
    <property type="project" value="InterPro"/>
</dbReference>
<dbReference type="SUPFAM" id="SSF52540">
    <property type="entry name" value="P-loop containing nucleoside triphosphate hydrolases"/>
    <property type="match status" value="1"/>
</dbReference>
<keyword evidence="5" id="KW-0067">ATP-binding</keyword>
<dbReference type="InterPro" id="IPR025943">
    <property type="entry name" value="Sigma_54_int_dom_ATP-bd_2"/>
</dbReference>
<dbReference type="SUPFAM" id="SSF46689">
    <property type="entry name" value="Homeodomain-like"/>
    <property type="match status" value="1"/>
</dbReference>
<reference evidence="16" key="1">
    <citation type="submission" date="2016-10" db="EMBL/GenBank/DDBJ databases">
        <authorList>
            <person name="Varghese N."/>
            <person name="Submissions S."/>
        </authorList>
    </citation>
    <scope>NUCLEOTIDE SEQUENCE [LARGE SCALE GENOMIC DNA]</scope>
    <source>
        <strain evidence="16">ATCC 25963</strain>
    </source>
</reference>
<evidence type="ECO:0000256" key="10">
    <source>
        <dbReference type="ARBA" id="ARBA00023163"/>
    </source>
</evidence>
<keyword evidence="6" id="KW-0902">Two-component regulatory system</keyword>
<keyword evidence="7" id="KW-0805">Transcription regulation</keyword>
<feature type="compositionally biased region" description="Low complexity" evidence="12">
    <location>
        <begin position="401"/>
        <end position="412"/>
    </location>
</feature>
<evidence type="ECO:0000256" key="3">
    <source>
        <dbReference type="ARBA" id="ARBA00022553"/>
    </source>
</evidence>
<evidence type="ECO:0000256" key="2">
    <source>
        <dbReference type="ARBA" id="ARBA00022490"/>
    </source>
</evidence>
<evidence type="ECO:0000256" key="4">
    <source>
        <dbReference type="ARBA" id="ARBA00022741"/>
    </source>
</evidence>
<dbReference type="GO" id="GO:0005524">
    <property type="term" value="F:ATP binding"/>
    <property type="evidence" value="ECO:0007669"/>
    <property type="project" value="UniProtKB-KW"/>
</dbReference>
<evidence type="ECO:0000256" key="8">
    <source>
        <dbReference type="ARBA" id="ARBA00023125"/>
    </source>
</evidence>
<feature type="modified residue" description="4-aspartylphosphate" evidence="11">
    <location>
        <position position="59"/>
    </location>
</feature>
<dbReference type="OrthoDB" id="9763792at2"/>
<organism evidence="15 16">
    <name type="scientific">Nannocystis exedens</name>
    <dbReference type="NCBI Taxonomy" id="54"/>
    <lineage>
        <taxon>Bacteria</taxon>
        <taxon>Pseudomonadati</taxon>
        <taxon>Myxococcota</taxon>
        <taxon>Polyangia</taxon>
        <taxon>Nannocystales</taxon>
        <taxon>Nannocystaceae</taxon>
        <taxon>Nannocystis</taxon>
    </lineage>
</organism>
<dbReference type="PRINTS" id="PR01590">
    <property type="entry name" value="HTHFIS"/>
</dbReference>
<dbReference type="PROSITE" id="PS00688">
    <property type="entry name" value="SIGMA54_INTERACT_3"/>
    <property type="match status" value="1"/>
</dbReference>
<feature type="compositionally biased region" description="Basic and acidic residues" evidence="12">
    <location>
        <begin position="478"/>
        <end position="492"/>
    </location>
</feature>
<dbReference type="CDD" id="cd00009">
    <property type="entry name" value="AAA"/>
    <property type="match status" value="1"/>
</dbReference>
<dbReference type="InterPro" id="IPR025662">
    <property type="entry name" value="Sigma_54_int_dom_ATP-bd_1"/>
</dbReference>
<feature type="region of interest" description="Disordered" evidence="12">
    <location>
        <begin position="472"/>
        <end position="502"/>
    </location>
</feature>
<dbReference type="InterPro" id="IPR027417">
    <property type="entry name" value="P-loop_NTPase"/>
</dbReference>
<dbReference type="Gene3D" id="3.40.50.2300">
    <property type="match status" value="1"/>
</dbReference>
<keyword evidence="3 11" id="KW-0597">Phosphoprotein</keyword>
<dbReference type="InterPro" id="IPR058031">
    <property type="entry name" value="AAA_lid_NorR"/>
</dbReference>
<dbReference type="GO" id="GO:0000160">
    <property type="term" value="P:phosphorelay signal transduction system"/>
    <property type="evidence" value="ECO:0007669"/>
    <property type="project" value="UniProtKB-KW"/>
</dbReference>
<dbReference type="EMBL" id="FOMX01000032">
    <property type="protein sequence ID" value="SFF16322.1"/>
    <property type="molecule type" value="Genomic_DNA"/>
</dbReference>
<sequence>MSQVQHRILLVDDEPNLRKVLGALLKQLGFEVHAENDGAAALARVRAAPPGTFDVVITDLRMPNLDGMGLLKALQVHEPGLPVILLTAHGSIDSAVEAVKLGAFDYLEKPFDKDQIHQIVQKAITTRERSGPSVQPSPPPGEIADPCAAAGMVGRSPSMQTIREIVATVAASPSTVLIAGESGTGKELVARALHLGSARRSQPFIKVNCAAIPGGLVESELFGHERGAFTGAVSSRAGRFELADGGTLFLDEVSEIPKEIQVKLLRAIQESEFERVGGVKTLHVNVRLIAATNRNLEELIRDGQFREDLYYRLNVVPIHLPALRERLEDLPFLVSHFVQRCNERLGKTVQGLTPAALAALERYPWPGNIRELENLMERMVLFASGPLIDEDDLPDAYAGEAGASAPAAAESSTRLTDPGDRQIRLPLSSLGQDLKEAVKAGSRLVEEALIREALAKTDGNVTRSARALGISRRSLQSKMKELGLRESPDDGGPKGPPPQPAS</sequence>
<dbReference type="STRING" id="54.SAMN02745121_07270"/>
<accession>A0A1I2GFP0</accession>
<keyword evidence="2" id="KW-0963">Cytoplasm</keyword>
<protein>
    <submittedName>
        <fullName evidence="15">Two component, sigma54 specific, transcriptional regulator, Fis family</fullName>
    </submittedName>
</protein>
<evidence type="ECO:0000256" key="1">
    <source>
        <dbReference type="ARBA" id="ARBA00004496"/>
    </source>
</evidence>
<evidence type="ECO:0000256" key="11">
    <source>
        <dbReference type="PROSITE-ProRule" id="PRU00169"/>
    </source>
</evidence>
<dbReference type="SMART" id="SM00448">
    <property type="entry name" value="REC"/>
    <property type="match status" value="1"/>
</dbReference>
<evidence type="ECO:0000313" key="15">
    <source>
        <dbReference type="EMBL" id="SFF16322.1"/>
    </source>
</evidence>
<gene>
    <name evidence="15" type="ORF">SAMN02745121_07270</name>
</gene>
<keyword evidence="10" id="KW-0804">Transcription</keyword>
<keyword evidence="8" id="KW-0238">DNA-binding</keyword>
<dbReference type="Pfam" id="PF00072">
    <property type="entry name" value="Response_reg"/>
    <property type="match status" value="1"/>
</dbReference>
<comment type="subcellular location">
    <subcellularLocation>
        <location evidence="1">Cytoplasm</location>
    </subcellularLocation>
</comment>
<evidence type="ECO:0000313" key="16">
    <source>
        <dbReference type="Proteomes" id="UP000199400"/>
    </source>
</evidence>
<dbReference type="FunFam" id="1.10.8.60:FF:000014">
    <property type="entry name" value="DNA-binding transcriptional regulator NtrC"/>
    <property type="match status" value="1"/>
</dbReference>
<dbReference type="SUPFAM" id="SSF52172">
    <property type="entry name" value="CheY-like"/>
    <property type="match status" value="1"/>
</dbReference>
<dbReference type="PANTHER" id="PTHR32071">
    <property type="entry name" value="TRANSCRIPTIONAL REGULATORY PROTEIN"/>
    <property type="match status" value="1"/>
</dbReference>
<dbReference type="Pfam" id="PF00158">
    <property type="entry name" value="Sigma54_activat"/>
    <property type="match status" value="1"/>
</dbReference>
<dbReference type="InterPro" id="IPR025944">
    <property type="entry name" value="Sigma_54_int_dom_CS"/>
</dbReference>
<dbReference type="Gene3D" id="3.40.50.300">
    <property type="entry name" value="P-loop containing nucleotide triphosphate hydrolases"/>
    <property type="match status" value="1"/>
</dbReference>
<dbReference type="Pfam" id="PF02954">
    <property type="entry name" value="HTH_8"/>
    <property type="match status" value="1"/>
</dbReference>
<dbReference type="Pfam" id="PF25601">
    <property type="entry name" value="AAA_lid_14"/>
    <property type="match status" value="1"/>
</dbReference>
<dbReference type="FunFam" id="3.40.50.2300:FF:000018">
    <property type="entry name" value="DNA-binding transcriptional regulator NtrC"/>
    <property type="match status" value="1"/>
</dbReference>
<dbReference type="PROSITE" id="PS00676">
    <property type="entry name" value="SIGMA54_INTERACT_2"/>
    <property type="match status" value="1"/>
</dbReference>
<dbReference type="PROSITE" id="PS00675">
    <property type="entry name" value="SIGMA54_INTERACT_1"/>
    <property type="match status" value="1"/>
</dbReference>
<evidence type="ECO:0000256" key="12">
    <source>
        <dbReference type="SAM" id="MobiDB-lite"/>
    </source>
</evidence>
<dbReference type="InterPro" id="IPR011006">
    <property type="entry name" value="CheY-like_superfamily"/>
</dbReference>
<dbReference type="InterPro" id="IPR003593">
    <property type="entry name" value="AAA+_ATPase"/>
</dbReference>
<dbReference type="InterPro" id="IPR002078">
    <property type="entry name" value="Sigma_54_int"/>
</dbReference>
<dbReference type="AlphaFoldDB" id="A0A1I2GFP0"/>
<dbReference type="SMART" id="SM00382">
    <property type="entry name" value="AAA"/>
    <property type="match status" value="1"/>
</dbReference>
<dbReference type="Gene3D" id="1.10.10.60">
    <property type="entry name" value="Homeodomain-like"/>
    <property type="match status" value="1"/>
</dbReference>
<feature type="region of interest" description="Disordered" evidence="12">
    <location>
        <begin position="401"/>
        <end position="421"/>
    </location>
</feature>
<keyword evidence="9" id="KW-0010">Activator</keyword>
<keyword evidence="4" id="KW-0547">Nucleotide-binding</keyword>